<sequence length="150" mass="15930">MRGKLMICGGAVAAAVVGKRVLDARSKQASHSDEPRWNSVTVELSPEEIAPGGSYPQPLADLGNAVDIRMIPGPGSWGTELGARPKAGASRTSVGKLKQDVRRALRQSKTLLEAGEILRDEPKPHGKRPSTPTGKLVDAWEKRAQGGGYL</sequence>
<evidence type="ECO:0000313" key="2">
    <source>
        <dbReference type="EMBL" id="NJC24502.1"/>
    </source>
</evidence>
<gene>
    <name evidence="2" type="ORF">BJ994_003578</name>
</gene>
<evidence type="ECO:0000256" key="1">
    <source>
        <dbReference type="SAM" id="MobiDB-lite"/>
    </source>
</evidence>
<proteinExistence type="predicted"/>
<dbReference type="Proteomes" id="UP000547458">
    <property type="component" value="Unassembled WGS sequence"/>
</dbReference>
<comment type="caution">
    <text evidence="2">The sequence shown here is derived from an EMBL/GenBank/DDBJ whole genome shotgun (WGS) entry which is preliminary data.</text>
</comment>
<dbReference type="EMBL" id="JAATJL010000001">
    <property type="protein sequence ID" value="NJC24502.1"/>
    <property type="molecule type" value="Genomic_DNA"/>
</dbReference>
<accession>A0A846RVJ9</accession>
<reference evidence="2 3" key="1">
    <citation type="submission" date="2020-03" db="EMBL/GenBank/DDBJ databases">
        <title>Sequencing the genomes of 1000 actinobacteria strains.</title>
        <authorList>
            <person name="Klenk H.-P."/>
        </authorList>
    </citation>
    <scope>NUCLEOTIDE SEQUENCE [LARGE SCALE GENOMIC DNA]</scope>
    <source>
        <strain evidence="2 3">DSM 16403</strain>
    </source>
</reference>
<dbReference type="AlphaFoldDB" id="A0A846RVJ9"/>
<keyword evidence="3" id="KW-1185">Reference proteome</keyword>
<protein>
    <submittedName>
        <fullName evidence="2">Uncharacterized protein</fullName>
    </submittedName>
</protein>
<organism evidence="2 3">
    <name type="scientific">Arthrobacter pigmenti</name>
    <dbReference type="NCBI Taxonomy" id="271432"/>
    <lineage>
        <taxon>Bacteria</taxon>
        <taxon>Bacillati</taxon>
        <taxon>Actinomycetota</taxon>
        <taxon>Actinomycetes</taxon>
        <taxon>Micrococcales</taxon>
        <taxon>Micrococcaceae</taxon>
        <taxon>Arthrobacter</taxon>
    </lineage>
</organism>
<dbReference type="RefSeq" id="WP_209067045.1">
    <property type="nucleotide sequence ID" value="NZ_JAATJL010000001.1"/>
</dbReference>
<evidence type="ECO:0000313" key="3">
    <source>
        <dbReference type="Proteomes" id="UP000547458"/>
    </source>
</evidence>
<feature type="region of interest" description="Disordered" evidence="1">
    <location>
        <begin position="77"/>
        <end position="150"/>
    </location>
</feature>
<name>A0A846RVJ9_9MICC</name>